<evidence type="ECO:0000256" key="6">
    <source>
        <dbReference type="HAMAP-Rule" id="MF_01369"/>
    </source>
</evidence>
<dbReference type="EMBL" id="LN999831">
    <property type="protein sequence ID" value="CUX95738.1"/>
    <property type="molecule type" value="Genomic_DNA"/>
</dbReference>
<evidence type="ECO:0000256" key="3">
    <source>
        <dbReference type="ARBA" id="ARBA00022884"/>
    </source>
</evidence>
<accession>A0A143WPT0</accession>
<dbReference type="InterPro" id="IPR013025">
    <property type="entry name" value="Ribosomal_uL23-like"/>
</dbReference>
<dbReference type="PATRIC" id="fig|1778264.3.peg.96"/>
<evidence type="ECO:0000313" key="8">
    <source>
        <dbReference type="Proteomes" id="UP000095697"/>
    </source>
</evidence>
<dbReference type="GO" id="GO:0005840">
    <property type="term" value="C:ribosome"/>
    <property type="evidence" value="ECO:0007669"/>
    <property type="project" value="UniProtKB-KW"/>
</dbReference>
<dbReference type="RefSeq" id="WP_067569149.1">
    <property type="nucleotide sequence ID" value="NZ_LN999831.1"/>
</dbReference>
<protein>
    <recommendedName>
        <fullName evidence="6">Large ribosomal subunit protein uL23</fullName>
    </recommendedName>
</protein>
<evidence type="ECO:0000256" key="5">
    <source>
        <dbReference type="ARBA" id="ARBA00023274"/>
    </source>
</evidence>
<comment type="function">
    <text evidence="6">One of the early assembly proteins it binds 23S rRNA. One of the proteins that surrounds the polypeptide exit tunnel on the outside of the ribosome. Forms the main docking site for trigger factor binding to the ribosome.</text>
</comment>
<dbReference type="FunFam" id="3.30.70.330:FF:000001">
    <property type="entry name" value="50S ribosomal protein L23"/>
    <property type="match status" value="1"/>
</dbReference>
<dbReference type="Gene3D" id="3.30.70.330">
    <property type="match status" value="1"/>
</dbReference>
<dbReference type="PANTHER" id="PTHR11620">
    <property type="entry name" value="60S RIBOSOMAL PROTEIN L23A"/>
    <property type="match status" value="1"/>
</dbReference>
<dbReference type="SUPFAM" id="SSF54189">
    <property type="entry name" value="Ribosomal proteins S24e, L23 and L15e"/>
    <property type="match status" value="1"/>
</dbReference>
<dbReference type="InterPro" id="IPR012677">
    <property type="entry name" value="Nucleotide-bd_a/b_plait_sf"/>
</dbReference>
<dbReference type="NCBIfam" id="NF004359">
    <property type="entry name" value="PRK05738.1-3"/>
    <property type="match status" value="1"/>
</dbReference>
<keyword evidence="4 6" id="KW-0689">Ribosomal protein</keyword>
<dbReference type="KEGG" id="cmik:PMARG_ME00103"/>
<keyword evidence="5 6" id="KW-0687">Ribonucleoprotein</keyword>
<proteinExistence type="inferred from homology"/>
<dbReference type="STRING" id="1778264.PMARG_ME00103"/>
<dbReference type="GO" id="GO:1990904">
    <property type="term" value="C:ribonucleoprotein complex"/>
    <property type="evidence" value="ECO:0007669"/>
    <property type="project" value="UniProtKB-KW"/>
</dbReference>
<organism evidence="7 8">
    <name type="scientific">Candidatus Mikella endobia</name>
    <dbReference type="NCBI Taxonomy" id="1778264"/>
    <lineage>
        <taxon>Bacteria</taxon>
        <taxon>Pseudomonadati</taxon>
        <taxon>Pseudomonadota</taxon>
        <taxon>Gammaproteobacteria</taxon>
        <taxon>Enterobacterales</taxon>
        <taxon>Enterobacteriaceae</taxon>
        <taxon>Candidatus Mikella</taxon>
    </lineage>
</organism>
<dbReference type="GO" id="GO:0003735">
    <property type="term" value="F:structural constituent of ribosome"/>
    <property type="evidence" value="ECO:0007669"/>
    <property type="project" value="InterPro"/>
</dbReference>
<dbReference type="AlphaFoldDB" id="A0A143WPT0"/>
<keyword evidence="2 6" id="KW-0699">rRNA-binding</keyword>
<comment type="similarity">
    <text evidence="1 6">Belongs to the universal ribosomal protein uL23 family.</text>
</comment>
<evidence type="ECO:0000256" key="4">
    <source>
        <dbReference type="ARBA" id="ARBA00022980"/>
    </source>
</evidence>
<dbReference type="Proteomes" id="UP000095697">
    <property type="component" value="Chromosome I"/>
</dbReference>
<evidence type="ECO:0000313" key="7">
    <source>
        <dbReference type="EMBL" id="CUX95738.1"/>
    </source>
</evidence>
<dbReference type="HAMAP" id="MF_01369_B">
    <property type="entry name" value="Ribosomal_uL23_B"/>
    <property type="match status" value="1"/>
</dbReference>
<gene>
    <name evidence="6 7" type="primary">rplW</name>
    <name evidence="7" type="ORF">PMARG_ME00103</name>
</gene>
<sequence>MICEEYLLKLLRTPHISEKVSTSIKKYNTIVFNVTKNSNKIEIKSAIQKIFKVKVHKIHTLIVKGKRKRHKQYMGYRSNWKKAYILLKQDQKIESIGKSELF</sequence>
<dbReference type="InterPro" id="IPR012678">
    <property type="entry name" value="Ribosomal_uL23/eL15/eS24_sf"/>
</dbReference>
<reference evidence="8" key="1">
    <citation type="submission" date="2016-01" db="EMBL/GenBank/DDBJ databases">
        <authorList>
            <person name="Husnik F."/>
        </authorList>
    </citation>
    <scope>NUCLEOTIDE SEQUENCE [LARGE SCALE GENOMIC DNA]</scope>
</reference>
<dbReference type="OrthoDB" id="9793353at2"/>
<comment type="subunit">
    <text evidence="6">Part of the 50S ribosomal subunit. Contacts protein L29, and trigger factor when it is bound to the ribosome.</text>
</comment>
<dbReference type="NCBIfam" id="NF004363">
    <property type="entry name" value="PRK05738.2-4"/>
    <property type="match status" value="1"/>
</dbReference>
<evidence type="ECO:0000256" key="1">
    <source>
        <dbReference type="ARBA" id="ARBA00006700"/>
    </source>
</evidence>
<keyword evidence="8" id="KW-1185">Reference proteome</keyword>
<dbReference type="Pfam" id="PF00276">
    <property type="entry name" value="Ribosomal_L23"/>
    <property type="match status" value="1"/>
</dbReference>
<keyword evidence="3 6" id="KW-0694">RNA-binding</keyword>
<dbReference type="GO" id="GO:0019843">
    <property type="term" value="F:rRNA binding"/>
    <property type="evidence" value="ECO:0007669"/>
    <property type="project" value="UniProtKB-UniRule"/>
</dbReference>
<dbReference type="GO" id="GO:0006412">
    <property type="term" value="P:translation"/>
    <property type="evidence" value="ECO:0007669"/>
    <property type="project" value="UniProtKB-UniRule"/>
</dbReference>
<name>A0A143WPT0_9ENTR</name>
<evidence type="ECO:0000256" key="2">
    <source>
        <dbReference type="ARBA" id="ARBA00022730"/>
    </source>
</evidence>